<dbReference type="CDD" id="cd05008">
    <property type="entry name" value="SIS_GlmS_GlmD_1"/>
    <property type="match status" value="1"/>
</dbReference>
<keyword evidence="1" id="KW-0677">Repeat</keyword>
<dbReference type="KEGG" id="tle:Tlet_1552"/>
<proteinExistence type="predicted"/>
<evidence type="ECO:0000313" key="4">
    <source>
        <dbReference type="Proteomes" id="UP000002016"/>
    </source>
</evidence>
<dbReference type="PANTHER" id="PTHR10937:SF4">
    <property type="entry name" value="GLUCOSAMINE-6-PHOSPHATE DEAMINASE"/>
    <property type="match status" value="1"/>
</dbReference>
<dbReference type="HOGENOM" id="CLU_012520_2_0_0"/>
<name>A8F7H4_PSELT</name>
<protein>
    <submittedName>
        <fullName evidence="3">Sugar isomerase (SIS)</fullName>
    </submittedName>
</protein>
<reference evidence="3 4" key="1">
    <citation type="submission" date="2007-08" db="EMBL/GenBank/DDBJ databases">
        <title>Complete sequence of Thermotoga lettingae TMO.</title>
        <authorList>
            <consortium name="US DOE Joint Genome Institute"/>
            <person name="Copeland A."/>
            <person name="Lucas S."/>
            <person name="Lapidus A."/>
            <person name="Barry K."/>
            <person name="Glavina del Rio T."/>
            <person name="Dalin E."/>
            <person name="Tice H."/>
            <person name="Pitluck S."/>
            <person name="Foster B."/>
            <person name="Bruce D."/>
            <person name="Schmutz J."/>
            <person name="Larimer F."/>
            <person name="Land M."/>
            <person name="Hauser L."/>
            <person name="Kyrpides N."/>
            <person name="Mikhailova N."/>
            <person name="Nelson K."/>
            <person name="Gogarten J.P."/>
            <person name="Noll K."/>
            <person name="Richardson P."/>
        </authorList>
    </citation>
    <scope>NUCLEOTIDE SEQUENCE [LARGE SCALE GENOMIC DNA]</scope>
    <source>
        <strain evidence="4">ATCC BAA-301 / DSM 14385 / NBRC 107922 / TMO</strain>
    </source>
</reference>
<keyword evidence="4" id="KW-1185">Reference proteome</keyword>
<dbReference type="eggNOG" id="COG2222">
    <property type="taxonomic scope" value="Bacteria"/>
</dbReference>
<dbReference type="Pfam" id="PF01380">
    <property type="entry name" value="SIS"/>
    <property type="match status" value="2"/>
</dbReference>
<reference evidence="3 4" key="2">
    <citation type="journal article" date="2009" name="Proc. Natl. Acad. Sci. U.S.A.">
        <title>On the chimeric nature, thermophilic origin, and phylogenetic placement of the Thermotogales.</title>
        <authorList>
            <person name="Zhaxybayeva O."/>
            <person name="Swithers K.S."/>
            <person name="Lapierre P."/>
            <person name="Fournier G.P."/>
            <person name="Bickhart D.M."/>
            <person name="DeBoy R.T."/>
            <person name="Nelson K.E."/>
            <person name="Nesbo C.L."/>
            <person name="Doolittle W.F."/>
            <person name="Gogarten J.P."/>
            <person name="Noll K.M."/>
        </authorList>
    </citation>
    <scope>NUCLEOTIDE SEQUENCE [LARGE SCALE GENOMIC DNA]</scope>
    <source>
        <strain evidence="4">ATCC BAA-301 / DSM 14385 / NBRC 107922 / TMO</strain>
    </source>
</reference>
<dbReference type="PROSITE" id="PS51464">
    <property type="entry name" value="SIS"/>
    <property type="match status" value="2"/>
</dbReference>
<dbReference type="InterPro" id="IPR001347">
    <property type="entry name" value="SIS_dom"/>
</dbReference>
<evidence type="ECO:0000259" key="2">
    <source>
        <dbReference type="PROSITE" id="PS51464"/>
    </source>
</evidence>
<dbReference type="Proteomes" id="UP000002016">
    <property type="component" value="Chromosome"/>
</dbReference>
<dbReference type="GO" id="GO:1901135">
    <property type="term" value="P:carbohydrate derivative metabolic process"/>
    <property type="evidence" value="ECO:0007669"/>
    <property type="project" value="InterPro"/>
</dbReference>
<dbReference type="PANTHER" id="PTHR10937">
    <property type="entry name" value="GLUCOSAMINE--FRUCTOSE-6-PHOSPHATE AMINOTRANSFERASE, ISOMERIZING"/>
    <property type="match status" value="1"/>
</dbReference>
<dbReference type="InterPro" id="IPR035466">
    <property type="entry name" value="GlmS/AgaS_SIS"/>
</dbReference>
<dbReference type="GO" id="GO:0016853">
    <property type="term" value="F:isomerase activity"/>
    <property type="evidence" value="ECO:0007669"/>
    <property type="project" value="UniProtKB-KW"/>
</dbReference>
<dbReference type="CDD" id="cd05009">
    <property type="entry name" value="SIS_GlmS_GlmD_2"/>
    <property type="match status" value="1"/>
</dbReference>
<evidence type="ECO:0000313" key="3">
    <source>
        <dbReference type="EMBL" id="ABV34108.1"/>
    </source>
</evidence>
<organism evidence="3 4">
    <name type="scientific">Pseudothermotoga lettingae (strain ATCC BAA-301 / DSM 14385 / NBRC 107922 / TMO)</name>
    <name type="common">Thermotoga lettingae</name>
    <dbReference type="NCBI Taxonomy" id="416591"/>
    <lineage>
        <taxon>Bacteria</taxon>
        <taxon>Thermotogati</taxon>
        <taxon>Thermotogota</taxon>
        <taxon>Thermotogae</taxon>
        <taxon>Thermotogales</taxon>
        <taxon>Thermotogaceae</taxon>
        <taxon>Pseudothermotoga</taxon>
    </lineage>
</organism>
<dbReference type="STRING" id="416591.Tlet_1552"/>
<gene>
    <name evidence="3" type="ordered locus">Tlet_1552</name>
</gene>
<dbReference type="InterPro" id="IPR046348">
    <property type="entry name" value="SIS_dom_sf"/>
</dbReference>
<keyword evidence="3" id="KW-0413">Isomerase</keyword>
<dbReference type="SUPFAM" id="SSF53697">
    <property type="entry name" value="SIS domain"/>
    <property type="match status" value="1"/>
</dbReference>
<dbReference type="InterPro" id="IPR035490">
    <property type="entry name" value="GlmS/FrlB_SIS"/>
</dbReference>
<dbReference type="AlphaFoldDB" id="A8F7H4"/>
<dbReference type="RefSeq" id="WP_012003584.1">
    <property type="nucleotide sequence ID" value="NC_009828.1"/>
</dbReference>
<accession>A8F7H4</accession>
<feature type="domain" description="SIS" evidence="2">
    <location>
        <begin position="191"/>
        <end position="314"/>
    </location>
</feature>
<dbReference type="Gene3D" id="3.40.50.10490">
    <property type="entry name" value="Glucose-6-phosphate isomerase like protein, domain 1"/>
    <property type="match status" value="2"/>
</dbReference>
<dbReference type="OrthoDB" id="9779207at2"/>
<feature type="domain" description="SIS" evidence="2">
    <location>
        <begin position="28"/>
        <end position="171"/>
    </location>
</feature>
<dbReference type="EMBL" id="CP000812">
    <property type="protein sequence ID" value="ABV34108.1"/>
    <property type="molecule type" value="Genomic_DNA"/>
</dbReference>
<sequence>MYTKEEILSQPGEFKKVLSYLNQLPISSFPCFLIDSDVVYFVGCGSSYYLGISACKYFSRVTGIETKAIPSGELLLSDIRVMTSTKLKYSAVMISRSGNTTETVLAAEKLNKIGIKTFGITLDGKSDLQKVCSLCLTLPLEEKSVVMTKSFSCMLLSLFFISDKISGKEPKYNQLVNNSNEFVKESCQLEENQTLLEANHYVFLGSGIYEGIARESALKLQEMSLSMAEAFSSLEYRHGPKALVTNDIVIVLYSSGQSEKEEMNLLDEMRELGASIICRSPIAEDGRDAFIQIIFAQLLGLFIAKRKGLNPDQPRNLSKTVILNHSFKKNT</sequence>
<dbReference type="GO" id="GO:0097367">
    <property type="term" value="F:carbohydrate derivative binding"/>
    <property type="evidence" value="ECO:0007669"/>
    <property type="project" value="InterPro"/>
</dbReference>
<evidence type="ECO:0000256" key="1">
    <source>
        <dbReference type="ARBA" id="ARBA00022737"/>
    </source>
</evidence>